<evidence type="ECO:0000313" key="4">
    <source>
        <dbReference type="Proteomes" id="UP000234857"/>
    </source>
</evidence>
<gene>
    <name evidence="3" type="ORF">C0601_08865</name>
</gene>
<dbReference type="InterPro" id="IPR001173">
    <property type="entry name" value="Glyco_trans_2-like"/>
</dbReference>
<dbReference type="EMBL" id="PKTG01000100">
    <property type="protein sequence ID" value="PLX16937.1"/>
    <property type="molecule type" value="Genomic_DNA"/>
</dbReference>
<dbReference type="InterPro" id="IPR050834">
    <property type="entry name" value="Glycosyltransf_2"/>
</dbReference>
<organism evidence="3 4">
    <name type="scientific">Muiribacterium halophilum</name>
    <dbReference type="NCBI Taxonomy" id="2053465"/>
    <lineage>
        <taxon>Bacteria</taxon>
        <taxon>Candidatus Muiribacteriota</taxon>
        <taxon>Candidatus Muiribacteriia</taxon>
        <taxon>Candidatus Muiribacteriales</taxon>
        <taxon>Candidatus Muiribacteriaceae</taxon>
        <taxon>Candidatus Muiribacterium</taxon>
    </lineage>
</organism>
<feature type="transmembrane region" description="Helical" evidence="1">
    <location>
        <begin position="241"/>
        <end position="258"/>
    </location>
</feature>
<keyword evidence="1" id="KW-1133">Transmembrane helix</keyword>
<dbReference type="Gene3D" id="3.90.550.10">
    <property type="entry name" value="Spore Coat Polysaccharide Biosynthesis Protein SpsA, Chain A"/>
    <property type="match status" value="1"/>
</dbReference>
<proteinExistence type="predicted"/>
<feature type="transmembrane region" description="Helical" evidence="1">
    <location>
        <begin position="264"/>
        <end position="284"/>
    </location>
</feature>
<feature type="transmembrane region" description="Helical" evidence="1">
    <location>
        <begin position="296"/>
        <end position="320"/>
    </location>
</feature>
<dbReference type="PANTHER" id="PTHR43685">
    <property type="entry name" value="GLYCOSYLTRANSFERASE"/>
    <property type="match status" value="1"/>
</dbReference>
<evidence type="ECO:0000256" key="1">
    <source>
        <dbReference type="SAM" id="Phobius"/>
    </source>
</evidence>
<dbReference type="Proteomes" id="UP000234857">
    <property type="component" value="Unassembled WGS sequence"/>
</dbReference>
<keyword evidence="1" id="KW-0472">Membrane</keyword>
<feature type="domain" description="Glycosyltransferase 2-like" evidence="2">
    <location>
        <begin position="82"/>
        <end position="282"/>
    </location>
</feature>
<name>A0A2N5ZE44_MUIH1</name>
<dbReference type="InterPro" id="IPR029044">
    <property type="entry name" value="Nucleotide-diphossugar_trans"/>
</dbReference>
<comment type="caution">
    <text evidence="3">The sequence shown here is derived from an EMBL/GenBank/DDBJ whole genome shotgun (WGS) entry which is preliminary data.</text>
</comment>
<accession>A0A2N5ZE44</accession>
<dbReference type="PANTHER" id="PTHR43685:SF3">
    <property type="entry name" value="SLR2126 PROTEIN"/>
    <property type="match status" value="1"/>
</dbReference>
<evidence type="ECO:0000259" key="2">
    <source>
        <dbReference type="Pfam" id="PF13632"/>
    </source>
</evidence>
<protein>
    <recommendedName>
        <fullName evidence="2">Glycosyltransferase 2-like domain-containing protein</fullName>
    </recommendedName>
</protein>
<reference evidence="3 4" key="1">
    <citation type="submission" date="2017-11" db="EMBL/GenBank/DDBJ databases">
        <title>Genome-resolved metagenomics identifies genetic mobility, metabolic interactions, and unexpected diversity in perchlorate-reducing communities.</title>
        <authorList>
            <person name="Barnum T.P."/>
            <person name="Figueroa I.A."/>
            <person name="Carlstrom C.I."/>
            <person name="Lucas L.N."/>
            <person name="Engelbrektson A.L."/>
            <person name="Coates J.D."/>
        </authorList>
    </citation>
    <scope>NUCLEOTIDE SEQUENCE [LARGE SCALE GENOMIC DNA]</scope>
    <source>
        <strain evidence="3">BM706</strain>
    </source>
</reference>
<dbReference type="Pfam" id="PF13632">
    <property type="entry name" value="Glyco_trans_2_3"/>
    <property type="match status" value="1"/>
</dbReference>
<dbReference type="SUPFAM" id="SSF53448">
    <property type="entry name" value="Nucleotide-diphospho-sugar transferases"/>
    <property type="match status" value="1"/>
</dbReference>
<dbReference type="AlphaFoldDB" id="A0A2N5ZE44"/>
<evidence type="ECO:0000313" key="3">
    <source>
        <dbReference type="EMBL" id="PLX16937.1"/>
    </source>
</evidence>
<keyword evidence="1" id="KW-0812">Transmembrane</keyword>
<sequence>MKEIDFSIIIPVGRKDFVIPCLRSIDKALKKQTCKVEVILVGEKIDFHFKNLTRFSSFYLKKKHTSYRRNYGIKRALGKTLIFLDDDTLLTKDYFSRLNKLKRKKHQIITGPTLPYTKNKRELITDILISDYIGELRTAEKAKKDSETEFYNIYLCNVIINRKVFNDIGLFNEKIDYRMDDTEFFYRAQRKGIKAFYSKDLIVIHKRREFSGEFLGHIFISRFYTGVNTIRHPEIMSSIQGIRLVLSLILSIPLFLYFLSLKRIIKTSLSLSISYVLFLFVVAFKKKNIKDRYILLPPAIFLTHLWVITGFISGIISGIINRKEYEYK</sequence>